<dbReference type="EMBL" id="VHSH01000001">
    <property type="protein sequence ID" value="TQV83691.1"/>
    <property type="molecule type" value="Genomic_DNA"/>
</dbReference>
<dbReference type="OrthoDB" id="8457139at2"/>
<dbReference type="Proteomes" id="UP000315252">
    <property type="component" value="Unassembled WGS sequence"/>
</dbReference>
<protein>
    <submittedName>
        <fullName evidence="2">Uncharacterized protein</fullName>
    </submittedName>
</protein>
<sequence>MQLSMTPFLLAIELGFCFFLTWHGHRREPGIGSLRPAYVFFVWLSLYAVTTSLLGYHGWYLREEVLRLLPGFWLQLVTVAAAVIPVLVSSALRQDLRQIVDATPWQWFAWFHALRIAALGTAVKTMTGEFPLYFEVFVGIPDLLFGISALWIAVLAGRGGISRRGFLLWNLVGVLVIVPSAPILLQLGLPGPFHVFTDLPDARAVYSYPMSIAPMIGVPLFVLVNLCVAWRLWERGRSERRAALSRPT</sequence>
<feature type="transmembrane region" description="Helical" evidence="1">
    <location>
        <begin position="37"/>
        <end position="60"/>
    </location>
</feature>
<organism evidence="2 3">
    <name type="scientific">Denitrobaculum tricleocarpae</name>
    <dbReference type="NCBI Taxonomy" id="2591009"/>
    <lineage>
        <taxon>Bacteria</taxon>
        <taxon>Pseudomonadati</taxon>
        <taxon>Pseudomonadota</taxon>
        <taxon>Alphaproteobacteria</taxon>
        <taxon>Rhodospirillales</taxon>
        <taxon>Rhodospirillaceae</taxon>
        <taxon>Denitrobaculum</taxon>
    </lineage>
</organism>
<proteinExistence type="predicted"/>
<reference evidence="2 3" key="1">
    <citation type="submission" date="2019-06" db="EMBL/GenBank/DDBJ databases">
        <title>Whole genome sequence for Rhodospirillaceae sp. R148.</title>
        <authorList>
            <person name="Wang G."/>
        </authorList>
    </citation>
    <scope>NUCLEOTIDE SEQUENCE [LARGE SCALE GENOMIC DNA]</scope>
    <source>
        <strain evidence="2 3">R148</strain>
    </source>
</reference>
<keyword evidence="1" id="KW-0812">Transmembrane</keyword>
<feature type="transmembrane region" description="Helical" evidence="1">
    <location>
        <begin position="166"/>
        <end position="188"/>
    </location>
</feature>
<keyword evidence="3" id="KW-1185">Reference proteome</keyword>
<feature type="transmembrane region" description="Helical" evidence="1">
    <location>
        <begin position="208"/>
        <end position="233"/>
    </location>
</feature>
<gene>
    <name evidence="2" type="ORF">FKG95_03645</name>
</gene>
<feature type="transmembrane region" description="Helical" evidence="1">
    <location>
        <begin position="72"/>
        <end position="92"/>
    </location>
</feature>
<keyword evidence="1" id="KW-1133">Transmembrane helix</keyword>
<name>A0A545U2J1_9PROT</name>
<comment type="caution">
    <text evidence="2">The sequence shown here is derived from an EMBL/GenBank/DDBJ whole genome shotgun (WGS) entry which is preliminary data.</text>
</comment>
<evidence type="ECO:0000313" key="2">
    <source>
        <dbReference type="EMBL" id="TQV83691.1"/>
    </source>
</evidence>
<dbReference type="AlphaFoldDB" id="A0A545U2J1"/>
<accession>A0A545U2J1</accession>
<feature type="transmembrane region" description="Helical" evidence="1">
    <location>
        <begin position="6"/>
        <end position="25"/>
    </location>
</feature>
<evidence type="ECO:0000256" key="1">
    <source>
        <dbReference type="SAM" id="Phobius"/>
    </source>
</evidence>
<feature type="transmembrane region" description="Helical" evidence="1">
    <location>
        <begin position="132"/>
        <end position="154"/>
    </location>
</feature>
<keyword evidence="1" id="KW-0472">Membrane</keyword>
<dbReference type="RefSeq" id="WP_142894927.1">
    <property type="nucleotide sequence ID" value="NZ_ML660052.1"/>
</dbReference>
<evidence type="ECO:0000313" key="3">
    <source>
        <dbReference type="Proteomes" id="UP000315252"/>
    </source>
</evidence>